<dbReference type="InterPro" id="IPR045749">
    <property type="entry name" value="DUF6090"/>
</dbReference>
<name>A0ABP9HL82_9FLAO</name>
<dbReference type="EMBL" id="BAABJK010000007">
    <property type="protein sequence ID" value="GAA4973160.1"/>
    <property type="molecule type" value="Genomic_DNA"/>
</dbReference>
<sequence>MIKFFRKIRQNLLMENKTGKYFKYAIGEIILVVIGILIALQINNWNENRKIEQSGKEYIKEIYKDLKIEISNIDEILNSLSDQYNGTEYVLNVFESKNKVVKDTILFTKNHWAPSRLFIIERDLNTFDKLKSSGQSSLLKNDSLSNLLDKFYKNFDIRISNFKEYPLQIRMDLRRAAFPIGNMNDFKYEMENSKLSSAFIKEFLNNEVIYKYLLSILKTCRYNTNFFKELKNEALHLINLMEVEYPRLINK</sequence>
<comment type="caution">
    <text evidence="2">The sequence shown here is derived from an EMBL/GenBank/DDBJ whole genome shotgun (WGS) entry which is preliminary data.</text>
</comment>
<dbReference type="Pfam" id="PF19578">
    <property type="entry name" value="DUF6090"/>
    <property type="match status" value="1"/>
</dbReference>
<keyword evidence="1" id="KW-0472">Membrane</keyword>
<feature type="transmembrane region" description="Helical" evidence="1">
    <location>
        <begin position="21"/>
        <end position="42"/>
    </location>
</feature>
<reference evidence="3" key="1">
    <citation type="journal article" date="2019" name="Int. J. Syst. Evol. Microbiol.">
        <title>The Global Catalogue of Microorganisms (GCM) 10K type strain sequencing project: providing services to taxonomists for standard genome sequencing and annotation.</title>
        <authorList>
            <consortium name="The Broad Institute Genomics Platform"/>
            <consortium name="The Broad Institute Genome Sequencing Center for Infectious Disease"/>
            <person name="Wu L."/>
            <person name="Ma J."/>
        </authorList>
    </citation>
    <scope>NUCLEOTIDE SEQUENCE [LARGE SCALE GENOMIC DNA]</scope>
    <source>
        <strain evidence="3">JCM 18287</strain>
    </source>
</reference>
<organism evidence="2 3">
    <name type="scientific">Algibacter aquimarinus</name>
    <dbReference type="NCBI Taxonomy" id="1136748"/>
    <lineage>
        <taxon>Bacteria</taxon>
        <taxon>Pseudomonadati</taxon>
        <taxon>Bacteroidota</taxon>
        <taxon>Flavobacteriia</taxon>
        <taxon>Flavobacteriales</taxon>
        <taxon>Flavobacteriaceae</taxon>
        <taxon>Algibacter</taxon>
    </lineage>
</organism>
<gene>
    <name evidence="2" type="ORF">GCM10023315_24490</name>
</gene>
<protein>
    <submittedName>
        <fullName evidence="2">Uncharacterized protein</fullName>
    </submittedName>
</protein>
<evidence type="ECO:0000256" key="1">
    <source>
        <dbReference type="SAM" id="Phobius"/>
    </source>
</evidence>
<keyword evidence="1" id="KW-1133">Transmembrane helix</keyword>
<dbReference type="Proteomes" id="UP001501692">
    <property type="component" value="Unassembled WGS sequence"/>
</dbReference>
<keyword evidence="1" id="KW-0812">Transmembrane</keyword>
<proteinExistence type="predicted"/>
<accession>A0ABP9HL82</accession>
<evidence type="ECO:0000313" key="2">
    <source>
        <dbReference type="EMBL" id="GAA4973160.1"/>
    </source>
</evidence>
<keyword evidence="3" id="KW-1185">Reference proteome</keyword>
<evidence type="ECO:0000313" key="3">
    <source>
        <dbReference type="Proteomes" id="UP001501692"/>
    </source>
</evidence>